<dbReference type="InterPro" id="IPR047246">
    <property type="entry name" value="ThrRS_anticodon"/>
</dbReference>
<dbReference type="InterPro" id="IPR036621">
    <property type="entry name" value="Anticodon-bd_dom_sf"/>
</dbReference>
<keyword evidence="3" id="KW-0436">Ligase</keyword>
<evidence type="ECO:0000313" key="4">
    <source>
        <dbReference type="Proteomes" id="UP001174909"/>
    </source>
</evidence>
<name>A0AA35TDJ4_GEOBA</name>
<dbReference type="FunFam" id="3.40.50.800:FF:000001">
    <property type="entry name" value="Threonine--tRNA ligase"/>
    <property type="match status" value="1"/>
</dbReference>
<dbReference type="Pfam" id="PF03129">
    <property type="entry name" value="HGTP_anticodon"/>
    <property type="match status" value="1"/>
</dbReference>
<organism evidence="3 4">
    <name type="scientific">Geodia barretti</name>
    <name type="common">Barrett's horny sponge</name>
    <dbReference type="NCBI Taxonomy" id="519541"/>
    <lineage>
        <taxon>Eukaryota</taxon>
        <taxon>Metazoa</taxon>
        <taxon>Porifera</taxon>
        <taxon>Demospongiae</taxon>
        <taxon>Heteroscleromorpha</taxon>
        <taxon>Tetractinellida</taxon>
        <taxon>Astrophorina</taxon>
        <taxon>Geodiidae</taxon>
        <taxon>Geodia</taxon>
    </lineage>
</organism>
<dbReference type="AlphaFoldDB" id="A0AA35TDJ4"/>
<dbReference type="CDD" id="cd00860">
    <property type="entry name" value="ThrRS_anticodon"/>
    <property type="match status" value="1"/>
</dbReference>
<keyword evidence="4" id="KW-1185">Reference proteome</keyword>
<dbReference type="PANTHER" id="PTHR11451:SF44">
    <property type="entry name" value="THREONINE--TRNA LIGASE, CHLOROPLASTIC_MITOCHONDRIAL 2"/>
    <property type="match status" value="1"/>
</dbReference>
<keyword evidence="1" id="KW-0648">Protein biosynthesis</keyword>
<dbReference type="SUPFAM" id="SSF52954">
    <property type="entry name" value="Class II aaRS ABD-related"/>
    <property type="match status" value="1"/>
</dbReference>
<proteinExistence type="predicted"/>
<dbReference type="GO" id="GO:0006435">
    <property type="term" value="P:threonyl-tRNA aminoacylation"/>
    <property type="evidence" value="ECO:0007669"/>
    <property type="project" value="TreeGrafter"/>
</dbReference>
<dbReference type="Gene3D" id="3.30.930.10">
    <property type="entry name" value="Bira Bifunctional Protein, Domain 2"/>
    <property type="match status" value="1"/>
</dbReference>
<dbReference type="InterPro" id="IPR004154">
    <property type="entry name" value="Anticodon-bd"/>
</dbReference>
<accession>A0AA35TDJ4</accession>
<comment type="caution">
    <text evidence="3">The sequence shown here is derived from an EMBL/GenBank/DDBJ whole genome shotgun (WGS) entry which is preliminary data.</text>
</comment>
<sequence length="125" mass="13617">MVHRAILGSMERFLGVLIEHYGGAFPVWLAPVQAVVIPIADRHTEYADSVLSTLAGGGFRSEVDSRNERMNQKIRTAQMQKVPYMLVVGDREAEAGAVAVRSREGGDLGAMPLAEFMEMLAGERG</sequence>
<gene>
    <name evidence="3" type="ORF">GBAR_LOCUS25622</name>
</gene>
<dbReference type="PANTHER" id="PTHR11451">
    <property type="entry name" value="THREONINE-TRNA LIGASE"/>
    <property type="match status" value="1"/>
</dbReference>
<reference evidence="3" key="1">
    <citation type="submission" date="2023-03" db="EMBL/GenBank/DDBJ databases">
        <authorList>
            <person name="Steffen K."/>
            <person name="Cardenas P."/>
        </authorList>
    </citation>
    <scope>NUCLEOTIDE SEQUENCE</scope>
</reference>
<evidence type="ECO:0000256" key="1">
    <source>
        <dbReference type="ARBA" id="ARBA00022917"/>
    </source>
</evidence>
<evidence type="ECO:0000259" key="2">
    <source>
        <dbReference type="Pfam" id="PF03129"/>
    </source>
</evidence>
<dbReference type="InterPro" id="IPR045864">
    <property type="entry name" value="aa-tRNA-synth_II/BPL/LPL"/>
</dbReference>
<protein>
    <submittedName>
        <fullName evidence="3">Threonine--tRNA ligase</fullName>
    </submittedName>
</protein>
<dbReference type="EMBL" id="CASHTH010003556">
    <property type="protein sequence ID" value="CAI8046340.1"/>
    <property type="molecule type" value="Genomic_DNA"/>
</dbReference>
<dbReference type="GO" id="GO:0004829">
    <property type="term" value="F:threonine-tRNA ligase activity"/>
    <property type="evidence" value="ECO:0007669"/>
    <property type="project" value="TreeGrafter"/>
</dbReference>
<dbReference type="Gene3D" id="3.40.50.800">
    <property type="entry name" value="Anticodon-binding domain"/>
    <property type="match status" value="1"/>
</dbReference>
<feature type="domain" description="Anticodon-binding" evidence="2">
    <location>
        <begin position="33"/>
        <end position="121"/>
    </location>
</feature>
<dbReference type="Proteomes" id="UP001174909">
    <property type="component" value="Unassembled WGS sequence"/>
</dbReference>
<evidence type="ECO:0000313" key="3">
    <source>
        <dbReference type="EMBL" id="CAI8046340.1"/>
    </source>
</evidence>